<evidence type="ECO:0000313" key="9">
    <source>
        <dbReference type="Proteomes" id="UP000070138"/>
    </source>
</evidence>
<evidence type="ECO:0000313" key="8">
    <source>
        <dbReference type="EMBL" id="KXO00968.1"/>
    </source>
</evidence>
<organism evidence="8 9">
    <name type="scientific">Aequorivita aquimaris</name>
    <dbReference type="NCBI Taxonomy" id="1548749"/>
    <lineage>
        <taxon>Bacteria</taxon>
        <taxon>Pseudomonadati</taxon>
        <taxon>Bacteroidota</taxon>
        <taxon>Flavobacteriia</taxon>
        <taxon>Flavobacteriales</taxon>
        <taxon>Flavobacteriaceae</taxon>
        <taxon>Aequorivita</taxon>
    </lineage>
</organism>
<comment type="similarity">
    <text evidence="2">Belongs to the polysaccharide synthase family.</text>
</comment>
<feature type="transmembrane region" description="Helical" evidence="7">
    <location>
        <begin position="387"/>
        <end position="403"/>
    </location>
</feature>
<evidence type="ECO:0000256" key="6">
    <source>
        <dbReference type="ARBA" id="ARBA00023136"/>
    </source>
</evidence>
<comment type="subcellular location">
    <subcellularLocation>
        <location evidence="1">Cell membrane</location>
        <topology evidence="1">Multi-pass membrane protein</topology>
    </subcellularLocation>
</comment>
<keyword evidence="5 7" id="KW-1133">Transmembrane helix</keyword>
<sequence length="475" mass="53514">MSLKQQAISGVIWTFAQQFSVQIINFGVQIVLARLLMPEMFGLIAMINIFVSIGQMLMDGGMTTSLIRTKNADNKDYSTVFMTNLSVSIFVYLIVFVCAPLIADFYDQAILTEIVRVFALMFVINAFSAVHVAKLTKEMNFKKQMTFQIPSTVIGAITGVTLALMGYGVWSLVWLNLAQVTALSLQYWLMTDWRPSFIIDKSKLKYHFNFGYKMTLSGLLDRIYNNAYNIVIGKFFSPAQVGFFYQAESMRLFPVNQIGSVLGKVTYPMFAKIETDKELKNACKKTMKLVLSVAIPVMFILILVADDLFLLVFGEKWMPAVPYFKILAIASIVRPISGYNLNILKVKGRSDLFLKVEVIKKILGVAAIAIALPFGIMPLVISLTVVSYLFVMVNMIVSGRLINYKVWEQLKDISLLYLIGIIVGIICFFVLPYTDTSYLIANILIGTTIYGALYVFSVLSFEKQIIEVIRNLIRK</sequence>
<evidence type="ECO:0000256" key="5">
    <source>
        <dbReference type="ARBA" id="ARBA00022989"/>
    </source>
</evidence>
<dbReference type="Pfam" id="PF13440">
    <property type="entry name" value="Polysacc_synt_3"/>
    <property type="match status" value="1"/>
</dbReference>
<evidence type="ECO:0000256" key="4">
    <source>
        <dbReference type="ARBA" id="ARBA00022692"/>
    </source>
</evidence>
<keyword evidence="4 7" id="KW-0812">Transmembrane</keyword>
<dbReference type="PATRIC" id="fig|1548749.3.peg.80"/>
<dbReference type="RefSeq" id="WP_062618842.1">
    <property type="nucleotide sequence ID" value="NZ_JRWG01000001.1"/>
</dbReference>
<evidence type="ECO:0000256" key="1">
    <source>
        <dbReference type="ARBA" id="ARBA00004651"/>
    </source>
</evidence>
<name>A0A137RL89_9FLAO</name>
<proteinExistence type="inferred from homology"/>
<dbReference type="OrthoDB" id="9770347at2"/>
<dbReference type="AlphaFoldDB" id="A0A137RL89"/>
<feature type="transmembrane region" description="Helical" evidence="7">
    <location>
        <begin position="289"/>
        <end position="314"/>
    </location>
</feature>
<dbReference type="EMBL" id="JRWG01000001">
    <property type="protein sequence ID" value="KXO00968.1"/>
    <property type="molecule type" value="Genomic_DNA"/>
</dbReference>
<keyword evidence="6 7" id="KW-0472">Membrane</keyword>
<keyword evidence="3" id="KW-1003">Cell membrane</keyword>
<dbReference type="InterPro" id="IPR050833">
    <property type="entry name" value="Poly_Biosynth_Transport"/>
</dbReference>
<feature type="transmembrane region" description="Helical" evidence="7">
    <location>
        <begin position="145"/>
        <end position="165"/>
    </location>
</feature>
<protein>
    <submittedName>
        <fullName evidence="8">Capsule biosynthesis protein CapK</fullName>
    </submittedName>
</protein>
<feature type="transmembrane region" description="Helical" evidence="7">
    <location>
        <begin position="114"/>
        <end position="133"/>
    </location>
</feature>
<gene>
    <name evidence="8" type="ORF">LS48_00365</name>
</gene>
<feature type="transmembrane region" description="Helical" evidence="7">
    <location>
        <begin position="320"/>
        <end position="341"/>
    </location>
</feature>
<feature type="transmembrane region" description="Helical" evidence="7">
    <location>
        <begin position="415"/>
        <end position="433"/>
    </location>
</feature>
<evidence type="ECO:0000256" key="7">
    <source>
        <dbReference type="SAM" id="Phobius"/>
    </source>
</evidence>
<dbReference type="CDD" id="cd13127">
    <property type="entry name" value="MATE_tuaB_like"/>
    <property type="match status" value="1"/>
</dbReference>
<evidence type="ECO:0000256" key="2">
    <source>
        <dbReference type="ARBA" id="ARBA00007430"/>
    </source>
</evidence>
<dbReference type="PANTHER" id="PTHR30250">
    <property type="entry name" value="PST FAMILY PREDICTED COLANIC ACID TRANSPORTER"/>
    <property type="match status" value="1"/>
</dbReference>
<accession>A0A137RL89</accession>
<evidence type="ECO:0000256" key="3">
    <source>
        <dbReference type="ARBA" id="ARBA00022475"/>
    </source>
</evidence>
<reference evidence="9" key="1">
    <citation type="submission" date="2014-10" db="EMBL/GenBank/DDBJ databases">
        <title>Genome sequencing of Vitellibacter sp. D-24.</title>
        <authorList>
            <person name="Thevarajoo S."/>
            <person name="Selvaratnam C."/>
            <person name="Goh K.M."/>
            <person name="Chong C.S."/>
        </authorList>
    </citation>
    <scope>NUCLEOTIDE SEQUENCE [LARGE SCALE GENOMIC DNA]</scope>
    <source>
        <strain evidence="9">D-24</strain>
    </source>
</reference>
<feature type="transmembrane region" description="Helical" evidence="7">
    <location>
        <begin position="79"/>
        <end position="102"/>
    </location>
</feature>
<dbReference type="PANTHER" id="PTHR30250:SF10">
    <property type="entry name" value="LIPOPOLYSACCHARIDE BIOSYNTHESIS PROTEIN WZXC"/>
    <property type="match status" value="1"/>
</dbReference>
<dbReference type="STRING" id="1548749.LS48_00365"/>
<comment type="caution">
    <text evidence="8">The sequence shown here is derived from an EMBL/GenBank/DDBJ whole genome shotgun (WGS) entry which is preliminary data.</text>
</comment>
<dbReference type="Proteomes" id="UP000070138">
    <property type="component" value="Unassembled WGS sequence"/>
</dbReference>
<feature type="transmembrane region" description="Helical" evidence="7">
    <location>
        <begin position="40"/>
        <end position="58"/>
    </location>
</feature>
<dbReference type="GO" id="GO:0005886">
    <property type="term" value="C:plasma membrane"/>
    <property type="evidence" value="ECO:0007669"/>
    <property type="project" value="UniProtKB-SubCell"/>
</dbReference>
<keyword evidence="9" id="KW-1185">Reference proteome</keyword>
<feature type="transmembrane region" description="Helical" evidence="7">
    <location>
        <begin position="362"/>
        <end position="381"/>
    </location>
</feature>
<reference evidence="8 9" key="2">
    <citation type="journal article" date="2016" name="Int. J. Syst. Evol. Microbiol.">
        <title>Vitellibacter aquimaris sp. nov., a marine bacterium isolated from seawater.</title>
        <authorList>
            <person name="Thevarajoo S."/>
            <person name="Selvaratnam C."/>
            <person name="Goh K.M."/>
            <person name="Hong K.W."/>
            <person name="Chan X.Y."/>
            <person name="Chan K.G."/>
            <person name="Chong C.S."/>
        </authorList>
    </citation>
    <scope>NUCLEOTIDE SEQUENCE [LARGE SCALE GENOMIC DNA]</scope>
    <source>
        <strain evidence="8 9">D-24</strain>
    </source>
</reference>
<feature type="transmembrane region" description="Helical" evidence="7">
    <location>
        <begin position="439"/>
        <end position="461"/>
    </location>
</feature>